<reference evidence="1" key="1">
    <citation type="submission" date="2018-02" db="EMBL/GenBank/DDBJ databases">
        <title>Rhizophora mucronata_Transcriptome.</title>
        <authorList>
            <person name="Meera S.P."/>
            <person name="Sreeshan A."/>
            <person name="Augustine A."/>
        </authorList>
    </citation>
    <scope>NUCLEOTIDE SEQUENCE</scope>
    <source>
        <tissue evidence="1">Leaf</tissue>
    </source>
</reference>
<name>A0A2P2PNR9_RHIMU</name>
<protein>
    <submittedName>
        <fullName evidence="1">Uncharacterized protein</fullName>
    </submittedName>
</protein>
<evidence type="ECO:0000313" key="1">
    <source>
        <dbReference type="EMBL" id="MBX56259.1"/>
    </source>
</evidence>
<proteinExistence type="predicted"/>
<sequence>MITLRPMFFFPLNLFAAKLPLTFGDRNGNLRYILDC</sequence>
<dbReference type="EMBL" id="GGEC01075775">
    <property type="protein sequence ID" value="MBX56259.1"/>
    <property type="molecule type" value="Transcribed_RNA"/>
</dbReference>
<accession>A0A2P2PNR9</accession>
<organism evidence="1">
    <name type="scientific">Rhizophora mucronata</name>
    <name type="common">Asiatic mangrove</name>
    <dbReference type="NCBI Taxonomy" id="61149"/>
    <lineage>
        <taxon>Eukaryota</taxon>
        <taxon>Viridiplantae</taxon>
        <taxon>Streptophyta</taxon>
        <taxon>Embryophyta</taxon>
        <taxon>Tracheophyta</taxon>
        <taxon>Spermatophyta</taxon>
        <taxon>Magnoliopsida</taxon>
        <taxon>eudicotyledons</taxon>
        <taxon>Gunneridae</taxon>
        <taxon>Pentapetalae</taxon>
        <taxon>rosids</taxon>
        <taxon>fabids</taxon>
        <taxon>Malpighiales</taxon>
        <taxon>Rhizophoraceae</taxon>
        <taxon>Rhizophora</taxon>
    </lineage>
</organism>
<dbReference type="AlphaFoldDB" id="A0A2P2PNR9"/>